<keyword evidence="2" id="KW-1185">Reference proteome</keyword>
<evidence type="ECO:0000313" key="1">
    <source>
        <dbReference type="EMBL" id="MBC2688535.1"/>
    </source>
</evidence>
<comment type="caution">
    <text evidence="1">The sequence shown here is derived from an EMBL/GenBank/DDBJ whole genome shotgun (WGS) entry which is preliminary data.</text>
</comment>
<organism evidence="1 2">
    <name type="scientific">Pseudomonas kielensis</name>
    <dbReference type="NCBI Taxonomy" id="2762577"/>
    <lineage>
        <taxon>Bacteria</taxon>
        <taxon>Pseudomonadati</taxon>
        <taxon>Pseudomonadota</taxon>
        <taxon>Gammaproteobacteria</taxon>
        <taxon>Pseudomonadales</taxon>
        <taxon>Pseudomonadaceae</taxon>
        <taxon>Pseudomonas</taxon>
    </lineage>
</organism>
<dbReference type="EMBL" id="JACMYG010000002">
    <property type="protein sequence ID" value="MBC2688535.1"/>
    <property type="molecule type" value="Genomic_DNA"/>
</dbReference>
<sequence length="180" mass="20142">MRHGQPKGVNVDKVSALEMKDWIEHYNRSEITQQPVPNASLRLAASATVIASSNAPRALTSVQALGLKPVRVDAIFCEAQLPFGHWKRPRLSPFTWAFILRILWLCGYSGDVEPANTVRMRARKAAELLQSLSSEGSVLLLGHGFMNQMIAKQLVKDGWVRHQRNGSQYWSAAVYRYVGV</sequence>
<proteinExistence type="predicted"/>
<protein>
    <submittedName>
        <fullName evidence="1">Histidine phosphatase family protein</fullName>
    </submittedName>
</protein>
<accession>A0A7X1GAN0</accession>
<gene>
    <name evidence="1" type="ORF">H7995_01835</name>
</gene>
<dbReference type="InterPro" id="IPR029033">
    <property type="entry name" value="His_PPase_superfam"/>
</dbReference>
<reference evidence="1 2" key="1">
    <citation type="submission" date="2020-08" db="EMBL/GenBank/DDBJ databases">
        <title>Pseudomonas sp. nov.</title>
        <authorList>
            <person name="Gieschler S."/>
            <person name="Fiedler G."/>
            <person name="Brinks E."/>
            <person name="Boehnlein C."/>
            <person name="Franz C.M.A.P."/>
            <person name="Kabisch J."/>
        </authorList>
    </citation>
    <scope>NUCLEOTIDE SEQUENCE [LARGE SCALE GENOMIC DNA]</scope>
    <source>
        <strain evidence="1 2">MBT-1</strain>
    </source>
</reference>
<dbReference type="SUPFAM" id="SSF53254">
    <property type="entry name" value="Phosphoglycerate mutase-like"/>
    <property type="match status" value="1"/>
</dbReference>
<dbReference type="RefSeq" id="WP_182340597.1">
    <property type="nucleotide sequence ID" value="NZ_JACMYG010000002.1"/>
</dbReference>
<dbReference type="Gene3D" id="3.40.50.1240">
    <property type="entry name" value="Phosphoglycerate mutase-like"/>
    <property type="match status" value="1"/>
</dbReference>
<dbReference type="AlphaFoldDB" id="A0A7X1GAN0"/>
<name>A0A7X1GAN0_9PSED</name>
<evidence type="ECO:0000313" key="2">
    <source>
        <dbReference type="Proteomes" id="UP000526003"/>
    </source>
</evidence>
<dbReference type="Proteomes" id="UP000526003">
    <property type="component" value="Unassembled WGS sequence"/>
</dbReference>